<organism evidence="15 16">
    <name type="scientific">Porphyromonas circumdentaria</name>
    <dbReference type="NCBI Taxonomy" id="29524"/>
    <lineage>
        <taxon>Bacteria</taxon>
        <taxon>Pseudomonadati</taxon>
        <taxon>Bacteroidota</taxon>
        <taxon>Bacteroidia</taxon>
        <taxon>Bacteroidales</taxon>
        <taxon>Porphyromonadaceae</taxon>
        <taxon>Porphyromonas</taxon>
    </lineage>
</organism>
<dbReference type="GO" id="GO:0047480">
    <property type="term" value="F:UDP-N-acetylmuramoyl-tripeptide-D-alanyl-D-alanine ligase activity"/>
    <property type="evidence" value="ECO:0007669"/>
    <property type="project" value="UniProtKB-UniRule"/>
</dbReference>
<dbReference type="Pfam" id="PF08245">
    <property type="entry name" value="Mur_ligase_M"/>
    <property type="match status" value="1"/>
</dbReference>
<keyword evidence="4 10" id="KW-0547">Nucleotide-binding</keyword>
<dbReference type="UniPathway" id="UPA00219"/>
<evidence type="ECO:0000256" key="10">
    <source>
        <dbReference type="HAMAP-Rule" id="MF_02019"/>
    </source>
</evidence>
<feature type="binding site" evidence="10">
    <location>
        <begin position="105"/>
        <end position="111"/>
    </location>
    <ligand>
        <name>ATP</name>
        <dbReference type="ChEBI" id="CHEBI:30616"/>
    </ligand>
</feature>
<dbReference type="Pfam" id="PF02875">
    <property type="entry name" value="Mur_ligase_C"/>
    <property type="match status" value="1"/>
</dbReference>
<evidence type="ECO:0000313" key="15">
    <source>
        <dbReference type="EMBL" id="SJZ92784.1"/>
    </source>
</evidence>
<feature type="domain" description="Mur ligase N-terminal catalytic" evidence="12">
    <location>
        <begin position="23"/>
        <end position="92"/>
    </location>
</feature>
<dbReference type="GO" id="GO:0008766">
    <property type="term" value="F:UDP-N-acetylmuramoylalanyl-D-glutamyl-2,6-diaminopimelate-D-alanyl-D-alanine ligase activity"/>
    <property type="evidence" value="ECO:0007669"/>
    <property type="project" value="RHEA"/>
</dbReference>
<evidence type="ECO:0000256" key="1">
    <source>
        <dbReference type="ARBA" id="ARBA00022490"/>
    </source>
</evidence>
<keyword evidence="5 10" id="KW-0067">ATP-binding</keyword>
<dbReference type="Proteomes" id="UP000190121">
    <property type="component" value="Unassembled WGS sequence"/>
</dbReference>
<evidence type="ECO:0000256" key="9">
    <source>
        <dbReference type="ARBA" id="ARBA00023316"/>
    </source>
</evidence>
<dbReference type="InterPro" id="IPR000713">
    <property type="entry name" value="Mur_ligase_N"/>
</dbReference>
<evidence type="ECO:0000259" key="13">
    <source>
        <dbReference type="Pfam" id="PF02875"/>
    </source>
</evidence>
<dbReference type="Gene3D" id="3.40.1190.10">
    <property type="entry name" value="Mur-like, catalytic domain"/>
    <property type="match status" value="1"/>
</dbReference>
<keyword evidence="7 10" id="KW-0573">Peptidoglycan synthesis</keyword>
<name>A0A1T4PMH1_9PORP</name>
<dbReference type="InterPro" id="IPR013221">
    <property type="entry name" value="Mur_ligase_cen"/>
</dbReference>
<comment type="similarity">
    <text evidence="10">Belongs to the MurCDEF family. MurF subfamily.</text>
</comment>
<dbReference type="InterPro" id="IPR036565">
    <property type="entry name" value="Mur-like_cat_sf"/>
</dbReference>
<evidence type="ECO:0000256" key="5">
    <source>
        <dbReference type="ARBA" id="ARBA00022840"/>
    </source>
</evidence>
<sequence>MQMFEPKITIEQLYELFLAAGSVTTDSRNFQPRALFFALKGERFDGNQFALQVLKEGCSYAVVDDPEIARLDKHCLWVENVLQTLSDLARYHRRALGLPLLAITGTNGKTTTKELVATVLRQHYNVGATEGNLNNHIGVPLTLLRLQRAHQIAVVEMGASHRGDIKQLTDIAEPDYALITNIGRAHLEGFGSYEGVVQTKSELYDYVRAHGGKVFLHSDDAILPKAADGIPSVTYGTDVEAQVRGNLMPHLGGYFLAFRLFYEDLTYDVHTHLVGDYNLPNALSAVAAGLTFGIPIEDIVKALEAYRPTNNRSQFIPSTTRDNELIVDAYNANPTSMRIAVDNFASLASSRPKVMILGDMYELGSASEEEHRNIAEYVSQLSGVETIYLVGRAFYALHKEIKAPHLYYFSSRDELLKTLSSTPFHGQLILLKASNSMRFSSLVELC</sequence>
<dbReference type="SUPFAM" id="SSF63418">
    <property type="entry name" value="MurE/MurF N-terminal domain"/>
    <property type="match status" value="1"/>
</dbReference>
<evidence type="ECO:0000256" key="4">
    <source>
        <dbReference type="ARBA" id="ARBA00022741"/>
    </source>
</evidence>
<dbReference type="GO" id="GO:0051301">
    <property type="term" value="P:cell division"/>
    <property type="evidence" value="ECO:0007669"/>
    <property type="project" value="UniProtKB-KW"/>
</dbReference>
<keyword evidence="1 10" id="KW-0963">Cytoplasm</keyword>
<comment type="catalytic activity">
    <reaction evidence="10 11">
        <text>D-alanyl-D-alanine + UDP-N-acetyl-alpha-D-muramoyl-L-alanyl-gamma-D-glutamyl-meso-2,6-diaminopimelate + ATP = UDP-N-acetyl-alpha-D-muramoyl-L-alanyl-gamma-D-glutamyl-meso-2,6-diaminopimeloyl-D-alanyl-D-alanine + ADP + phosphate + H(+)</text>
        <dbReference type="Rhea" id="RHEA:28374"/>
        <dbReference type="ChEBI" id="CHEBI:15378"/>
        <dbReference type="ChEBI" id="CHEBI:30616"/>
        <dbReference type="ChEBI" id="CHEBI:43474"/>
        <dbReference type="ChEBI" id="CHEBI:57822"/>
        <dbReference type="ChEBI" id="CHEBI:61386"/>
        <dbReference type="ChEBI" id="CHEBI:83905"/>
        <dbReference type="ChEBI" id="CHEBI:456216"/>
        <dbReference type="EC" id="6.3.2.10"/>
    </reaction>
</comment>
<evidence type="ECO:0000313" key="16">
    <source>
        <dbReference type="Proteomes" id="UP000190121"/>
    </source>
</evidence>
<dbReference type="AlphaFoldDB" id="A0A1T4PMH1"/>
<evidence type="ECO:0000256" key="8">
    <source>
        <dbReference type="ARBA" id="ARBA00023306"/>
    </source>
</evidence>
<evidence type="ECO:0000256" key="6">
    <source>
        <dbReference type="ARBA" id="ARBA00022960"/>
    </source>
</evidence>
<accession>A0A1T4PMH1</accession>
<dbReference type="Gene3D" id="3.40.1390.10">
    <property type="entry name" value="MurE/MurF, N-terminal domain"/>
    <property type="match status" value="1"/>
</dbReference>
<evidence type="ECO:0000256" key="7">
    <source>
        <dbReference type="ARBA" id="ARBA00022984"/>
    </source>
</evidence>
<dbReference type="Gene3D" id="3.90.190.20">
    <property type="entry name" value="Mur ligase, C-terminal domain"/>
    <property type="match status" value="1"/>
</dbReference>
<dbReference type="PANTHER" id="PTHR43024:SF1">
    <property type="entry name" value="UDP-N-ACETYLMURAMOYL-TRIPEPTIDE--D-ALANYL-D-ALANINE LIGASE"/>
    <property type="match status" value="1"/>
</dbReference>
<comment type="subcellular location">
    <subcellularLocation>
        <location evidence="10 11">Cytoplasm</location>
    </subcellularLocation>
</comment>
<dbReference type="GO" id="GO:0005737">
    <property type="term" value="C:cytoplasm"/>
    <property type="evidence" value="ECO:0007669"/>
    <property type="project" value="UniProtKB-SubCell"/>
</dbReference>
<dbReference type="InterPro" id="IPR004101">
    <property type="entry name" value="Mur_ligase_C"/>
</dbReference>
<reference evidence="16" key="1">
    <citation type="submission" date="2017-02" db="EMBL/GenBank/DDBJ databases">
        <authorList>
            <person name="Varghese N."/>
            <person name="Submissions S."/>
        </authorList>
    </citation>
    <scope>NUCLEOTIDE SEQUENCE [LARGE SCALE GENOMIC DNA]</scope>
    <source>
        <strain evidence="16">ATCC 51356</strain>
    </source>
</reference>
<keyword evidence="16" id="KW-1185">Reference proteome</keyword>
<evidence type="ECO:0000256" key="11">
    <source>
        <dbReference type="RuleBase" id="RU004136"/>
    </source>
</evidence>
<evidence type="ECO:0000256" key="2">
    <source>
        <dbReference type="ARBA" id="ARBA00022598"/>
    </source>
</evidence>
<dbReference type="InterPro" id="IPR051046">
    <property type="entry name" value="MurCDEF_CellWall_CoF430Synth"/>
</dbReference>
<comment type="pathway">
    <text evidence="10 11">Cell wall biogenesis; peptidoglycan biosynthesis.</text>
</comment>
<dbReference type="HAMAP" id="MF_02019">
    <property type="entry name" value="MurF"/>
    <property type="match status" value="1"/>
</dbReference>
<dbReference type="GO" id="GO:0005524">
    <property type="term" value="F:ATP binding"/>
    <property type="evidence" value="ECO:0007669"/>
    <property type="project" value="UniProtKB-UniRule"/>
</dbReference>
<keyword evidence="3 10" id="KW-0132">Cell division</keyword>
<dbReference type="EC" id="6.3.2.10" evidence="10 11"/>
<comment type="function">
    <text evidence="10 11">Involved in cell wall formation. Catalyzes the final step in the synthesis of UDP-N-acetylmuramoyl-pentapeptide, the precursor of murein.</text>
</comment>
<gene>
    <name evidence="10" type="primary">murF</name>
    <name evidence="15" type="ORF">SAMN02745171_01515</name>
</gene>
<feature type="domain" description="Mur ligase central" evidence="14">
    <location>
        <begin position="103"/>
        <end position="288"/>
    </location>
</feature>
<keyword evidence="6 10" id="KW-0133">Cell shape</keyword>
<dbReference type="EMBL" id="FUXE01000018">
    <property type="protein sequence ID" value="SJZ92784.1"/>
    <property type="molecule type" value="Genomic_DNA"/>
</dbReference>
<dbReference type="InterPro" id="IPR036615">
    <property type="entry name" value="Mur_ligase_C_dom_sf"/>
</dbReference>
<dbReference type="SUPFAM" id="SSF53244">
    <property type="entry name" value="MurD-like peptide ligases, peptide-binding domain"/>
    <property type="match status" value="1"/>
</dbReference>
<dbReference type="NCBIfam" id="TIGR01143">
    <property type="entry name" value="murF"/>
    <property type="match status" value="1"/>
</dbReference>
<dbReference type="InterPro" id="IPR005863">
    <property type="entry name" value="UDP-N-AcMur_synth"/>
</dbReference>
<dbReference type="Pfam" id="PF01225">
    <property type="entry name" value="Mur_ligase"/>
    <property type="match status" value="1"/>
</dbReference>
<keyword evidence="2 10" id="KW-0436">Ligase</keyword>
<dbReference type="InterPro" id="IPR035911">
    <property type="entry name" value="MurE/MurF_N"/>
</dbReference>
<evidence type="ECO:0000259" key="12">
    <source>
        <dbReference type="Pfam" id="PF01225"/>
    </source>
</evidence>
<dbReference type="SUPFAM" id="SSF53623">
    <property type="entry name" value="MurD-like peptide ligases, catalytic domain"/>
    <property type="match status" value="1"/>
</dbReference>
<dbReference type="STRING" id="29524.SAMN02745171_01515"/>
<evidence type="ECO:0000259" key="14">
    <source>
        <dbReference type="Pfam" id="PF08245"/>
    </source>
</evidence>
<dbReference type="GO" id="GO:0009252">
    <property type="term" value="P:peptidoglycan biosynthetic process"/>
    <property type="evidence" value="ECO:0007669"/>
    <property type="project" value="UniProtKB-UniRule"/>
</dbReference>
<protein>
    <recommendedName>
        <fullName evidence="10 11">UDP-N-acetylmuramoyl-tripeptide--D-alanyl-D-alanine ligase</fullName>
        <ecNumber evidence="10 11">6.3.2.10</ecNumber>
    </recommendedName>
    <alternativeName>
        <fullName evidence="10">D-alanyl-D-alanine-adding enzyme</fullName>
    </alternativeName>
</protein>
<keyword evidence="9 10" id="KW-0961">Cell wall biogenesis/degradation</keyword>
<feature type="domain" description="Mur ligase C-terminal" evidence="13">
    <location>
        <begin position="312"/>
        <end position="434"/>
    </location>
</feature>
<dbReference type="PANTHER" id="PTHR43024">
    <property type="entry name" value="UDP-N-ACETYLMURAMOYL-TRIPEPTIDE--D-ALANYL-D-ALANINE LIGASE"/>
    <property type="match status" value="1"/>
</dbReference>
<dbReference type="GO" id="GO:0071555">
    <property type="term" value="P:cell wall organization"/>
    <property type="evidence" value="ECO:0007669"/>
    <property type="project" value="UniProtKB-KW"/>
</dbReference>
<evidence type="ECO:0000256" key="3">
    <source>
        <dbReference type="ARBA" id="ARBA00022618"/>
    </source>
</evidence>
<dbReference type="GO" id="GO:0008360">
    <property type="term" value="P:regulation of cell shape"/>
    <property type="evidence" value="ECO:0007669"/>
    <property type="project" value="UniProtKB-KW"/>
</dbReference>
<keyword evidence="8 10" id="KW-0131">Cell cycle</keyword>
<proteinExistence type="inferred from homology"/>